<evidence type="ECO:0000313" key="5">
    <source>
        <dbReference type="EMBL" id="GMG87002.1"/>
    </source>
</evidence>
<reference evidence="5 6" key="1">
    <citation type="submission" date="2023-04" db="EMBL/GenBank/DDBJ databases">
        <title>Marinobulbifer ophiurae gen. nov., sp. Nov., isolate from tissue of brittle star Ophioplocus japonicus.</title>
        <authorList>
            <person name="Kawano K."/>
            <person name="Sawayama S."/>
            <person name="Nakagawa S."/>
        </authorList>
    </citation>
    <scope>NUCLEOTIDE SEQUENCE [LARGE SCALE GENOMIC DNA]</scope>
    <source>
        <strain evidence="5 6">NKW57</strain>
    </source>
</reference>
<comment type="function">
    <text evidence="3">Sulfur carrier protein which probably makes part of a sulfur-relay system.</text>
</comment>
<evidence type="ECO:0000256" key="3">
    <source>
        <dbReference type="HAMAP-Rule" id="MF_00413"/>
    </source>
</evidence>
<dbReference type="Proteomes" id="UP001224392">
    <property type="component" value="Unassembled WGS sequence"/>
</dbReference>
<dbReference type="NCBIfam" id="NF001423">
    <property type="entry name" value="PRK00299.1"/>
    <property type="match status" value="1"/>
</dbReference>
<comment type="subcellular location">
    <subcellularLocation>
        <location evidence="3">Cytoplasm</location>
    </subcellularLocation>
</comment>
<accession>A0ABQ6LY26</accession>
<comment type="caution">
    <text evidence="5">The sequence shown here is derived from an EMBL/GenBank/DDBJ whole genome shotgun (WGS) entry which is preliminary data.</text>
</comment>
<name>A0ABQ6LY26_9GAMM</name>
<comment type="similarity">
    <text evidence="1 3">Belongs to the sulfur carrier protein TusA family.</text>
</comment>
<evidence type="ECO:0000256" key="2">
    <source>
        <dbReference type="ARBA" id="ARBA00022490"/>
    </source>
</evidence>
<dbReference type="InterPro" id="IPR036868">
    <property type="entry name" value="TusA-like_sf"/>
</dbReference>
<feature type="domain" description="UPF0033" evidence="4">
    <location>
        <begin position="11"/>
        <end position="35"/>
    </location>
</feature>
<evidence type="ECO:0000256" key="1">
    <source>
        <dbReference type="ARBA" id="ARBA00008984"/>
    </source>
</evidence>
<dbReference type="Gene3D" id="3.30.110.40">
    <property type="entry name" value="TusA-like domain"/>
    <property type="match status" value="1"/>
</dbReference>
<dbReference type="PROSITE" id="PS01148">
    <property type="entry name" value="UPF0033"/>
    <property type="match status" value="1"/>
</dbReference>
<dbReference type="Pfam" id="PF01206">
    <property type="entry name" value="TusA"/>
    <property type="match status" value="1"/>
</dbReference>
<dbReference type="PANTHER" id="PTHR33279">
    <property type="entry name" value="SULFUR CARRIER PROTEIN YEDF-RELATED"/>
    <property type="match status" value="1"/>
</dbReference>
<dbReference type="InterPro" id="IPR001455">
    <property type="entry name" value="TusA-like"/>
</dbReference>
<evidence type="ECO:0000313" key="6">
    <source>
        <dbReference type="Proteomes" id="UP001224392"/>
    </source>
</evidence>
<dbReference type="HAMAP" id="MF_00413">
    <property type="entry name" value="Thiourid_synth_A"/>
    <property type="match status" value="1"/>
</dbReference>
<sequence>MSEDLEHQHHLDATGLTCPEPVMMLHNAVRELGAGEVLLMVATDPSTRRDVPKFCQFLGHELVHELAEDQHFSYWIRKSA</sequence>
<dbReference type="PANTHER" id="PTHR33279:SF2">
    <property type="entry name" value="SULFUR CARRIER PROTEIN TUSA"/>
    <property type="match status" value="1"/>
</dbReference>
<dbReference type="RefSeq" id="WP_285763617.1">
    <property type="nucleotide sequence ID" value="NZ_BSYJ01000002.1"/>
</dbReference>
<keyword evidence="2 3" id="KW-0963">Cytoplasm</keyword>
<dbReference type="CDD" id="cd03423">
    <property type="entry name" value="SirA"/>
    <property type="match status" value="1"/>
</dbReference>
<keyword evidence="6" id="KW-1185">Reference proteome</keyword>
<feature type="active site" description="Cysteine persulfide intermediate" evidence="3">
    <location>
        <position position="18"/>
    </location>
</feature>
<protein>
    <recommendedName>
        <fullName evidence="3">Sulfur carrier protein TusA</fullName>
    </recommendedName>
</protein>
<proteinExistence type="inferred from homology"/>
<dbReference type="SUPFAM" id="SSF64307">
    <property type="entry name" value="SirA-like"/>
    <property type="match status" value="1"/>
</dbReference>
<gene>
    <name evidence="3 5" type="primary">tusA</name>
    <name evidence="5" type="ORF">MNKW57_13230</name>
</gene>
<dbReference type="InterPro" id="IPR022931">
    <property type="entry name" value="Sulphur_carrier_TusA"/>
</dbReference>
<organism evidence="5 6">
    <name type="scientific">Biformimicrobium ophioploci</name>
    <dbReference type="NCBI Taxonomy" id="3036711"/>
    <lineage>
        <taxon>Bacteria</taxon>
        <taxon>Pseudomonadati</taxon>
        <taxon>Pseudomonadota</taxon>
        <taxon>Gammaproteobacteria</taxon>
        <taxon>Cellvibrionales</taxon>
        <taxon>Microbulbiferaceae</taxon>
        <taxon>Biformimicrobium</taxon>
    </lineage>
</organism>
<evidence type="ECO:0000259" key="4">
    <source>
        <dbReference type="PROSITE" id="PS01148"/>
    </source>
</evidence>
<dbReference type="EMBL" id="BSYJ01000002">
    <property type="protein sequence ID" value="GMG87002.1"/>
    <property type="molecule type" value="Genomic_DNA"/>
</dbReference>